<evidence type="ECO:0008006" key="3">
    <source>
        <dbReference type="Google" id="ProtNLM"/>
    </source>
</evidence>
<organism evidence="1 2">
    <name type="scientific">Algimonas ampicilliniresistens</name>
    <dbReference type="NCBI Taxonomy" id="1298735"/>
    <lineage>
        <taxon>Bacteria</taxon>
        <taxon>Pseudomonadati</taxon>
        <taxon>Pseudomonadota</taxon>
        <taxon>Alphaproteobacteria</taxon>
        <taxon>Maricaulales</taxon>
        <taxon>Robiginitomaculaceae</taxon>
        <taxon>Algimonas</taxon>
    </lineage>
</organism>
<dbReference type="Proteomes" id="UP001161391">
    <property type="component" value="Unassembled WGS sequence"/>
</dbReference>
<evidence type="ECO:0000313" key="2">
    <source>
        <dbReference type="Proteomes" id="UP001161391"/>
    </source>
</evidence>
<keyword evidence="2" id="KW-1185">Reference proteome</keyword>
<name>A0ABQ5V8P1_9PROT</name>
<dbReference type="InterPro" id="IPR023393">
    <property type="entry name" value="START-like_dom_sf"/>
</dbReference>
<dbReference type="Gene3D" id="3.30.530.20">
    <property type="match status" value="1"/>
</dbReference>
<dbReference type="SUPFAM" id="SSF55961">
    <property type="entry name" value="Bet v1-like"/>
    <property type="match status" value="1"/>
</dbReference>
<dbReference type="EMBL" id="BSNK01000001">
    <property type="protein sequence ID" value="GLQ22657.1"/>
    <property type="molecule type" value="Genomic_DNA"/>
</dbReference>
<proteinExistence type="predicted"/>
<dbReference type="RefSeq" id="WP_284387220.1">
    <property type="nucleotide sequence ID" value="NZ_BSNK01000001.1"/>
</dbReference>
<gene>
    <name evidence="1" type="ORF">GCM10007853_05310</name>
</gene>
<evidence type="ECO:0000313" key="1">
    <source>
        <dbReference type="EMBL" id="GLQ22657.1"/>
    </source>
</evidence>
<comment type="caution">
    <text evidence="1">The sequence shown here is derived from an EMBL/GenBank/DDBJ whole genome shotgun (WGS) entry which is preliminary data.</text>
</comment>
<reference evidence="1" key="2">
    <citation type="submission" date="2023-01" db="EMBL/GenBank/DDBJ databases">
        <title>Draft genome sequence of Algimonas ampicilliniresistens strain NBRC 108219.</title>
        <authorList>
            <person name="Sun Q."/>
            <person name="Mori K."/>
        </authorList>
    </citation>
    <scope>NUCLEOTIDE SEQUENCE</scope>
    <source>
        <strain evidence="1">NBRC 108219</strain>
    </source>
</reference>
<reference evidence="1" key="1">
    <citation type="journal article" date="2014" name="Int. J. Syst. Evol. Microbiol.">
        <title>Complete genome of a new Firmicutes species belonging to the dominant human colonic microbiota ('Ruminococcus bicirculans') reveals two chromosomes and a selective capacity to utilize plant glucans.</title>
        <authorList>
            <consortium name="NISC Comparative Sequencing Program"/>
            <person name="Wegmann U."/>
            <person name="Louis P."/>
            <person name="Goesmann A."/>
            <person name="Henrissat B."/>
            <person name="Duncan S.H."/>
            <person name="Flint H.J."/>
        </authorList>
    </citation>
    <scope>NUCLEOTIDE SEQUENCE</scope>
    <source>
        <strain evidence="1">NBRC 108219</strain>
    </source>
</reference>
<protein>
    <recommendedName>
        <fullName evidence="3">SRPBCC family protein</fullName>
    </recommendedName>
</protein>
<sequence>MRWFFRITGLIFLMFALLVGFSALLPQTQTIERSQVFDLSVETIFDTVVNLRTHSSWSHLVPESTALAYGQMSGTGASAAWSQEGSVGSIEIQQTIDSSLVLTSVHVGRSSHVLTYVLAAEDTGTIVLLRSDRDLGGFPYLHRLRAKIGEARTAAQMDASLVRLGQVAKQTEN</sequence>
<accession>A0ABQ5V8P1</accession>